<dbReference type="EMBL" id="SRHY01000058">
    <property type="protein sequence ID" value="TFJ91330.1"/>
    <property type="molecule type" value="Genomic_DNA"/>
</dbReference>
<proteinExistence type="predicted"/>
<accession>A0A4Y9A8Z0</accession>
<dbReference type="RefSeq" id="WP_135111662.1">
    <property type="nucleotide sequence ID" value="NZ_SRHY01000058.1"/>
</dbReference>
<gene>
    <name evidence="1" type="ORF">E4U82_18225</name>
</gene>
<dbReference type="AlphaFoldDB" id="A0A4Y9A8Z0"/>
<evidence type="ECO:0000313" key="2">
    <source>
        <dbReference type="Proteomes" id="UP000298484"/>
    </source>
</evidence>
<evidence type="ECO:0000313" key="1">
    <source>
        <dbReference type="EMBL" id="TFJ91330.1"/>
    </source>
</evidence>
<comment type="caution">
    <text evidence="1">The sequence shown here is derived from an EMBL/GenBank/DDBJ whole genome shotgun (WGS) entry which is preliminary data.</text>
</comment>
<sequence length="132" mass="14206">MVNLTNRQLGLLRLSNLLTQNTLTDNNTTSNTNTNSGISENISIDLPGFDLDAGLNLDFGRNDGTGTDLPDTPGTIRDVLLTMVNERLQVTTTSGVITGTLISVQGNYIVIIEADGSQVLVPINEIDTFREL</sequence>
<organism evidence="1 2">
    <name type="scientific">Lentibacillus salicampi</name>
    <dbReference type="NCBI Taxonomy" id="175306"/>
    <lineage>
        <taxon>Bacteria</taxon>
        <taxon>Bacillati</taxon>
        <taxon>Bacillota</taxon>
        <taxon>Bacilli</taxon>
        <taxon>Bacillales</taxon>
        <taxon>Bacillaceae</taxon>
        <taxon>Lentibacillus</taxon>
    </lineage>
</organism>
<dbReference type="OrthoDB" id="2973314at2"/>
<protein>
    <submittedName>
        <fullName evidence="1">DUF2642 domain-containing protein</fullName>
    </submittedName>
</protein>
<keyword evidence="2" id="KW-1185">Reference proteome</keyword>
<name>A0A4Y9A8Z0_9BACI</name>
<reference evidence="1 2" key="1">
    <citation type="submission" date="2019-03" db="EMBL/GenBank/DDBJ databases">
        <title>Genome sequence of Lentibacillus salicampi ATCC BAA-719.</title>
        <authorList>
            <person name="Maclea K.S."/>
            <person name="Simoes Junior M."/>
        </authorList>
    </citation>
    <scope>NUCLEOTIDE SEQUENCE [LARGE SCALE GENOMIC DNA]</scope>
    <source>
        <strain evidence="1 2">ATCC BAA-719</strain>
    </source>
</reference>
<dbReference type="Proteomes" id="UP000298484">
    <property type="component" value="Unassembled WGS sequence"/>
</dbReference>